<evidence type="ECO:0000313" key="1">
    <source>
        <dbReference type="EMBL" id="SHO57013.1"/>
    </source>
</evidence>
<accession>A0A1M7YWX6</accession>
<name>A0A1M7YWX6_9VIBR</name>
<reference evidence="2" key="1">
    <citation type="submission" date="2016-12" db="EMBL/GenBank/DDBJ databases">
        <authorList>
            <person name="Rodrigo-Torres L."/>
            <person name="Arahal R.D."/>
            <person name="Lucena T."/>
        </authorList>
    </citation>
    <scope>NUCLEOTIDE SEQUENCE [LARGE SCALE GENOMIC DNA]</scope>
</reference>
<keyword evidence="2" id="KW-1185">Reference proteome</keyword>
<dbReference type="STRING" id="1117707.VQ7734_02782"/>
<sequence>MEIELMPLSPDESGLTFDIFKQYMKPIVDEALGWDEAFQRHGFTTSLQPEWFHWVIHHGHQAGLICR</sequence>
<gene>
    <name evidence="1" type="ORF">VQ7734_02782</name>
</gene>
<dbReference type="EMBL" id="FRFG01000031">
    <property type="protein sequence ID" value="SHO57013.1"/>
    <property type="molecule type" value="Genomic_DNA"/>
</dbReference>
<dbReference type="OrthoDB" id="5892514at2"/>
<proteinExistence type="predicted"/>
<organism evidence="1 2">
    <name type="scientific">Vibrio quintilis</name>
    <dbReference type="NCBI Taxonomy" id="1117707"/>
    <lineage>
        <taxon>Bacteria</taxon>
        <taxon>Pseudomonadati</taxon>
        <taxon>Pseudomonadota</taxon>
        <taxon>Gammaproteobacteria</taxon>
        <taxon>Vibrionales</taxon>
        <taxon>Vibrionaceae</taxon>
        <taxon>Vibrio</taxon>
    </lineage>
</organism>
<dbReference type="Proteomes" id="UP000184600">
    <property type="component" value="Unassembled WGS sequence"/>
</dbReference>
<evidence type="ECO:0000313" key="2">
    <source>
        <dbReference type="Proteomes" id="UP000184600"/>
    </source>
</evidence>
<dbReference type="AlphaFoldDB" id="A0A1M7YWX6"/>
<protein>
    <submittedName>
        <fullName evidence="1">Uncharacterized protein</fullName>
    </submittedName>
</protein>
<dbReference type="RefSeq" id="WP_073583545.1">
    <property type="nucleotide sequence ID" value="NZ_AP024898.1"/>
</dbReference>